<evidence type="ECO:0000313" key="2">
    <source>
        <dbReference type="Proteomes" id="UP001497522"/>
    </source>
</evidence>
<reference evidence="1" key="1">
    <citation type="submission" date="2024-03" db="EMBL/GenBank/DDBJ databases">
        <authorList>
            <consortium name="ELIXIR-Norway"/>
            <consortium name="Elixir Norway"/>
        </authorList>
    </citation>
    <scope>NUCLEOTIDE SEQUENCE</scope>
</reference>
<name>A0ABP1BEZ0_9BRYO</name>
<protein>
    <submittedName>
        <fullName evidence="1">Uncharacterized protein</fullName>
    </submittedName>
</protein>
<evidence type="ECO:0000313" key="1">
    <source>
        <dbReference type="EMBL" id="CAK9873950.1"/>
    </source>
</evidence>
<accession>A0ABP1BEZ0</accession>
<gene>
    <name evidence="1" type="ORF">CSSPJE1EN2_LOCUS16422</name>
</gene>
<keyword evidence="2" id="KW-1185">Reference proteome</keyword>
<organism evidence="1 2">
    <name type="scientific">Sphagnum jensenii</name>
    <dbReference type="NCBI Taxonomy" id="128206"/>
    <lineage>
        <taxon>Eukaryota</taxon>
        <taxon>Viridiplantae</taxon>
        <taxon>Streptophyta</taxon>
        <taxon>Embryophyta</taxon>
        <taxon>Bryophyta</taxon>
        <taxon>Sphagnophytina</taxon>
        <taxon>Sphagnopsida</taxon>
        <taxon>Sphagnales</taxon>
        <taxon>Sphagnaceae</taxon>
        <taxon>Sphagnum</taxon>
    </lineage>
</organism>
<dbReference type="EMBL" id="OZ023704">
    <property type="protein sequence ID" value="CAK9873950.1"/>
    <property type="molecule type" value="Genomic_DNA"/>
</dbReference>
<dbReference type="Proteomes" id="UP001497522">
    <property type="component" value="Chromosome 3"/>
</dbReference>
<sequence>MNLLEMEWLFRESNRQCFNGMLECAWMRERLLLGCDDSETEAAKAALLQCLALGEENKQKFEEGTLEDVDSLIKRVKYSLGKLYLSTSEGDASDPIPLLMVAEEEDDEYFDKADTHYLLGSAHLNRRRISGSVQDLKVGIDYLKSSFTISRAKNDTRTMFPRSNKGR</sequence>
<proteinExistence type="predicted"/>